<protein>
    <recommendedName>
        <fullName evidence="2">histidine kinase</fullName>
        <ecNumber evidence="2">2.7.13.3</ecNumber>
    </recommendedName>
</protein>
<evidence type="ECO:0000313" key="4">
    <source>
        <dbReference type="EMBL" id="MFC7080785.1"/>
    </source>
</evidence>
<dbReference type="InterPro" id="IPR051315">
    <property type="entry name" value="Bact_Chemotaxis_CheA"/>
</dbReference>
<evidence type="ECO:0000259" key="3">
    <source>
        <dbReference type="Pfam" id="PF01584"/>
    </source>
</evidence>
<evidence type="ECO:0000313" key="5">
    <source>
        <dbReference type="Proteomes" id="UP001596407"/>
    </source>
</evidence>
<sequence>MVRRSNLDLVGGLPEGVEADDAYPFVRLASALDIAESGRESDDGQIVWIRTQTGRLAVRCDRVVASQEVVVRPYGDLLRDVPGVSGATTLGDGRAVNVLDVATL</sequence>
<dbReference type="InterPro" id="IPR036061">
    <property type="entry name" value="CheW-like_dom_sf"/>
</dbReference>
<gene>
    <name evidence="4" type="ORF">ACFQJ6_12365</name>
</gene>
<comment type="caution">
    <text evidence="4">The sequence shown here is derived from an EMBL/GenBank/DDBJ whole genome shotgun (WGS) entry which is preliminary data.</text>
</comment>
<dbReference type="AlphaFoldDB" id="A0ABD5WMX4"/>
<dbReference type="Proteomes" id="UP001596407">
    <property type="component" value="Unassembled WGS sequence"/>
</dbReference>
<dbReference type="EC" id="2.7.13.3" evidence="2"/>
<dbReference type="RefSeq" id="WP_382209856.1">
    <property type="nucleotide sequence ID" value="NZ_JBHSZH010000005.1"/>
</dbReference>
<dbReference type="Pfam" id="PF01584">
    <property type="entry name" value="CheW"/>
    <property type="match status" value="1"/>
</dbReference>
<dbReference type="Gene3D" id="2.30.30.40">
    <property type="entry name" value="SH3 Domains"/>
    <property type="match status" value="1"/>
</dbReference>
<organism evidence="4 5">
    <name type="scientific">Halorussus caseinilyticus</name>
    <dbReference type="NCBI Taxonomy" id="3034025"/>
    <lineage>
        <taxon>Archaea</taxon>
        <taxon>Methanobacteriati</taxon>
        <taxon>Methanobacteriota</taxon>
        <taxon>Stenosarchaea group</taxon>
        <taxon>Halobacteria</taxon>
        <taxon>Halobacteriales</taxon>
        <taxon>Haladaptataceae</taxon>
        <taxon>Halorussus</taxon>
    </lineage>
</organism>
<dbReference type="PANTHER" id="PTHR43395">
    <property type="entry name" value="SENSOR HISTIDINE KINASE CHEA"/>
    <property type="match status" value="1"/>
</dbReference>
<dbReference type="EMBL" id="JBHSZH010000005">
    <property type="protein sequence ID" value="MFC7080785.1"/>
    <property type="molecule type" value="Genomic_DNA"/>
</dbReference>
<evidence type="ECO:0000256" key="2">
    <source>
        <dbReference type="ARBA" id="ARBA00012438"/>
    </source>
</evidence>
<dbReference type="SUPFAM" id="SSF50341">
    <property type="entry name" value="CheW-like"/>
    <property type="match status" value="1"/>
</dbReference>
<dbReference type="GO" id="GO:0004673">
    <property type="term" value="F:protein histidine kinase activity"/>
    <property type="evidence" value="ECO:0007669"/>
    <property type="project" value="UniProtKB-EC"/>
</dbReference>
<keyword evidence="5" id="KW-1185">Reference proteome</keyword>
<dbReference type="InterPro" id="IPR002545">
    <property type="entry name" value="CheW-lke_dom"/>
</dbReference>
<comment type="catalytic activity">
    <reaction evidence="1">
        <text>ATP + protein L-histidine = ADP + protein N-phospho-L-histidine.</text>
        <dbReference type="EC" id="2.7.13.3"/>
    </reaction>
</comment>
<accession>A0ABD5WMX4</accession>
<name>A0ABD5WMX4_9EURY</name>
<dbReference type="PANTHER" id="PTHR43395:SF10">
    <property type="entry name" value="CHEMOTAXIS PROTEIN CHEA"/>
    <property type="match status" value="1"/>
</dbReference>
<evidence type="ECO:0000256" key="1">
    <source>
        <dbReference type="ARBA" id="ARBA00000085"/>
    </source>
</evidence>
<proteinExistence type="predicted"/>
<feature type="domain" description="CheW-like" evidence="3">
    <location>
        <begin position="22"/>
        <end position="104"/>
    </location>
</feature>
<reference evidence="4 5" key="1">
    <citation type="journal article" date="2019" name="Int. J. Syst. Evol. Microbiol.">
        <title>The Global Catalogue of Microorganisms (GCM) 10K type strain sequencing project: providing services to taxonomists for standard genome sequencing and annotation.</title>
        <authorList>
            <consortium name="The Broad Institute Genomics Platform"/>
            <consortium name="The Broad Institute Genome Sequencing Center for Infectious Disease"/>
            <person name="Wu L."/>
            <person name="Ma J."/>
        </authorList>
    </citation>
    <scope>NUCLEOTIDE SEQUENCE [LARGE SCALE GENOMIC DNA]</scope>
    <source>
        <strain evidence="4 5">DT72</strain>
    </source>
</reference>